<evidence type="ECO:0000259" key="2">
    <source>
        <dbReference type="Pfam" id="PF00188"/>
    </source>
</evidence>
<reference evidence="3" key="1">
    <citation type="submission" date="2021-01" db="EMBL/GenBank/DDBJ databases">
        <authorList>
            <person name="Corre E."/>
            <person name="Pelletier E."/>
            <person name="Niang G."/>
            <person name="Scheremetjew M."/>
            <person name="Finn R."/>
            <person name="Kale V."/>
            <person name="Holt S."/>
            <person name="Cochrane G."/>
            <person name="Meng A."/>
            <person name="Brown T."/>
            <person name="Cohen L."/>
        </authorList>
    </citation>
    <scope>NUCLEOTIDE SEQUENCE</scope>
    <source>
        <strain evidence="3">CCMP3105</strain>
    </source>
</reference>
<proteinExistence type="predicted"/>
<dbReference type="PANTHER" id="PTHR31157">
    <property type="entry name" value="SCP DOMAIN-CONTAINING PROTEIN"/>
    <property type="match status" value="1"/>
</dbReference>
<organism evidence="3">
    <name type="scientific">Alexandrium monilatum</name>
    <dbReference type="NCBI Taxonomy" id="311494"/>
    <lineage>
        <taxon>Eukaryota</taxon>
        <taxon>Sar</taxon>
        <taxon>Alveolata</taxon>
        <taxon>Dinophyceae</taxon>
        <taxon>Gonyaulacales</taxon>
        <taxon>Pyrocystaceae</taxon>
        <taxon>Alexandrium</taxon>
    </lineage>
</organism>
<name>A0A7S4PXJ2_9DINO</name>
<dbReference type="PANTHER" id="PTHR31157:SF1">
    <property type="entry name" value="SCP DOMAIN-CONTAINING PROTEIN"/>
    <property type="match status" value="1"/>
</dbReference>
<feature type="domain" description="SCP" evidence="2">
    <location>
        <begin position="115"/>
        <end position="229"/>
    </location>
</feature>
<feature type="compositionally biased region" description="Pro residues" evidence="1">
    <location>
        <begin position="87"/>
        <end position="96"/>
    </location>
</feature>
<evidence type="ECO:0000313" key="3">
    <source>
        <dbReference type="EMBL" id="CAE4565931.1"/>
    </source>
</evidence>
<dbReference type="Gene3D" id="3.40.33.10">
    <property type="entry name" value="CAP"/>
    <property type="match status" value="1"/>
</dbReference>
<dbReference type="InterPro" id="IPR014044">
    <property type="entry name" value="CAP_dom"/>
</dbReference>
<dbReference type="InterPro" id="IPR035940">
    <property type="entry name" value="CAP_sf"/>
</dbReference>
<gene>
    <name evidence="3" type="ORF">AMON00008_LOCUS5550</name>
</gene>
<evidence type="ECO:0000256" key="1">
    <source>
        <dbReference type="SAM" id="MobiDB-lite"/>
    </source>
</evidence>
<dbReference type="CDD" id="cd05379">
    <property type="entry name" value="CAP_bacterial"/>
    <property type="match status" value="1"/>
</dbReference>
<dbReference type="Pfam" id="PF00188">
    <property type="entry name" value="CAP"/>
    <property type="match status" value="1"/>
</dbReference>
<protein>
    <recommendedName>
        <fullName evidence="2">SCP domain-containing protein</fullName>
    </recommendedName>
</protein>
<dbReference type="SUPFAM" id="SSF55797">
    <property type="entry name" value="PR-1-like"/>
    <property type="match status" value="1"/>
</dbReference>
<feature type="region of interest" description="Disordered" evidence="1">
    <location>
        <begin position="79"/>
        <end position="107"/>
    </location>
</feature>
<sequence>MAAQLAAVRGERQRAWQVPGLIPRSSWARRCSSGPQEAITVRQGPAEAAARPGDAEDFQEQLRAARAVRRDGFLRARRPVAQAAPATPEPTAPSFPPATGSGSAADAEEARAILAQCNSMRCQEGCEALLWNSRLADIAERAARGMARREVAFSHDGANTRFAEYPLSLEAGDTFGENLARSEGIRPLAAAVVKGWMESPGHRANLLGPFTACGLGAATDPCGVTFVVQLLARAPGDPVQEPPAQSIEGGTAEDGLLAAPRRAHSALLGLLSILALLAWKGGWLVVPQ</sequence>
<dbReference type="EMBL" id="HBNR01008440">
    <property type="protein sequence ID" value="CAE4565931.1"/>
    <property type="molecule type" value="Transcribed_RNA"/>
</dbReference>
<dbReference type="AlphaFoldDB" id="A0A7S4PXJ2"/>
<accession>A0A7S4PXJ2</accession>